<sequence length="118" mass="12905">MSKFMNAESHCRRLIGHLASLSDAFTNAYVAQQAEKLFQGSGTSDAWLGGNNLKDPTSWTWTDNSPFAFTNWANSSGVQGNKCTAIGFANGLWMADDCFESKPYICLIDDAARTLQPT</sequence>
<organism evidence="1 2">
    <name type="scientific">Panagrolaimus sp. ES5</name>
    <dbReference type="NCBI Taxonomy" id="591445"/>
    <lineage>
        <taxon>Eukaryota</taxon>
        <taxon>Metazoa</taxon>
        <taxon>Ecdysozoa</taxon>
        <taxon>Nematoda</taxon>
        <taxon>Chromadorea</taxon>
        <taxon>Rhabditida</taxon>
        <taxon>Tylenchina</taxon>
        <taxon>Panagrolaimomorpha</taxon>
        <taxon>Panagrolaimoidea</taxon>
        <taxon>Panagrolaimidae</taxon>
        <taxon>Panagrolaimus</taxon>
    </lineage>
</organism>
<protein>
    <submittedName>
        <fullName evidence="2">C-type lectin domain-containing protein</fullName>
    </submittedName>
</protein>
<accession>A0AC34G4J1</accession>
<name>A0AC34G4J1_9BILA</name>
<dbReference type="Proteomes" id="UP000887579">
    <property type="component" value="Unplaced"/>
</dbReference>
<dbReference type="WBParaSite" id="ES5_v2.g24632.t1">
    <property type="protein sequence ID" value="ES5_v2.g24632.t1"/>
    <property type="gene ID" value="ES5_v2.g24632"/>
</dbReference>
<evidence type="ECO:0000313" key="1">
    <source>
        <dbReference type="Proteomes" id="UP000887579"/>
    </source>
</evidence>
<evidence type="ECO:0000313" key="2">
    <source>
        <dbReference type="WBParaSite" id="ES5_v2.g24632.t1"/>
    </source>
</evidence>
<proteinExistence type="predicted"/>
<reference evidence="2" key="1">
    <citation type="submission" date="2022-11" db="UniProtKB">
        <authorList>
            <consortium name="WormBaseParasite"/>
        </authorList>
    </citation>
    <scope>IDENTIFICATION</scope>
</reference>